<protein>
    <submittedName>
        <fullName evidence="2">Uncharacterized protein</fullName>
    </submittedName>
</protein>
<keyword evidence="3" id="KW-1185">Reference proteome</keyword>
<evidence type="ECO:0000313" key="2">
    <source>
        <dbReference type="EMBL" id="CAF1085113.1"/>
    </source>
</evidence>
<evidence type="ECO:0000256" key="1">
    <source>
        <dbReference type="SAM" id="MobiDB-lite"/>
    </source>
</evidence>
<gene>
    <name evidence="2" type="ORF">OXX778_LOCUS20387</name>
</gene>
<dbReference type="Proteomes" id="UP000663879">
    <property type="component" value="Unassembled WGS sequence"/>
</dbReference>
<dbReference type="AlphaFoldDB" id="A0A814N0N8"/>
<feature type="non-terminal residue" evidence="2">
    <location>
        <position position="1"/>
    </location>
</feature>
<sequence length="174" mass="19224">HSDSANLTQLNPVNFSYSGQTVHSQLYPDRQVNLNQIIVLSQSNNLIPQGAIRFGTFNTSFTTTGLNYSGQKISLNLDRTGLGFAEDLYNICVSYVEGELKANLLDIFVTDSIKNACSNEQIFKLCEIGFGQIRGENSKSLKRRRNDDHVSTSPNFTNNLIPGPSTADETVQDT</sequence>
<feature type="region of interest" description="Disordered" evidence="1">
    <location>
        <begin position="140"/>
        <end position="174"/>
    </location>
</feature>
<feature type="compositionally biased region" description="Polar residues" evidence="1">
    <location>
        <begin position="151"/>
        <end position="160"/>
    </location>
</feature>
<name>A0A814N0N8_9BILA</name>
<organism evidence="2 3">
    <name type="scientific">Brachionus calyciflorus</name>
    <dbReference type="NCBI Taxonomy" id="104777"/>
    <lineage>
        <taxon>Eukaryota</taxon>
        <taxon>Metazoa</taxon>
        <taxon>Spiralia</taxon>
        <taxon>Gnathifera</taxon>
        <taxon>Rotifera</taxon>
        <taxon>Eurotatoria</taxon>
        <taxon>Monogononta</taxon>
        <taxon>Pseudotrocha</taxon>
        <taxon>Ploima</taxon>
        <taxon>Brachionidae</taxon>
        <taxon>Brachionus</taxon>
    </lineage>
</organism>
<reference evidence="2" key="1">
    <citation type="submission" date="2021-02" db="EMBL/GenBank/DDBJ databases">
        <authorList>
            <person name="Nowell W R."/>
        </authorList>
    </citation>
    <scope>NUCLEOTIDE SEQUENCE</scope>
    <source>
        <strain evidence="2">Ploen Becks lab</strain>
    </source>
</reference>
<dbReference type="EMBL" id="CAJNOC010006750">
    <property type="protein sequence ID" value="CAF1085113.1"/>
    <property type="molecule type" value="Genomic_DNA"/>
</dbReference>
<comment type="caution">
    <text evidence="2">The sequence shown here is derived from an EMBL/GenBank/DDBJ whole genome shotgun (WGS) entry which is preliminary data.</text>
</comment>
<accession>A0A814N0N8</accession>
<proteinExistence type="predicted"/>
<evidence type="ECO:0000313" key="3">
    <source>
        <dbReference type="Proteomes" id="UP000663879"/>
    </source>
</evidence>